<evidence type="ECO:0000313" key="1">
    <source>
        <dbReference type="EMBL" id="KAJ9597905.1"/>
    </source>
</evidence>
<accession>A0AAD8AF35</accession>
<feature type="non-terminal residue" evidence="1">
    <location>
        <position position="1"/>
    </location>
</feature>
<dbReference type="AlphaFoldDB" id="A0AAD8AF35"/>
<organism evidence="1 2">
    <name type="scientific">Diploptera punctata</name>
    <name type="common">Pacific beetle cockroach</name>
    <dbReference type="NCBI Taxonomy" id="6984"/>
    <lineage>
        <taxon>Eukaryota</taxon>
        <taxon>Metazoa</taxon>
        <taxon>Ecdysozoa</taxon>
        <taxon>Arthropoda</taxon>
        <taxon>Hexapoda</taxon>
        <taxon>Insecta</taxon>
        <taxon>Pterygota</taxon>
        <taxon>Neoptera</taxon>
        <taxon>Polyneoptera</taxon>
        <taxon>Dictyoptera</taxon>
        <taxon>Blattodea</taxon>
        <taxon>Blaberoidea</taxon>
        <taxon>Blaberidae</taxon>
        <taxon>Diplopterinae</taxon>
        <taxon>Diploptera</taxon>
    </lineage>
</organism>
<reference evidence="1" key="2">
    <citation type="submission" date="2023-05" db="EMBL/GenBank/DDBJ databases">
        <authorList>
            <person name="Fouks B."/>
        </authorList>
    </citation>
    <scope>NUCLEOTIDE SEQUENCE</scope>
    <source>
        <strain evidence="1">Stay&amp;Tobe</strain>
        <tissue evidence="1">Testes</tissue>
    </source>
</reference>
<name>A0AAD8AF35_DIPPU</name>
<sequence length="53" mass="5815">AKSLIHPLFPHPLPASYLGPPTLLYPPLGSSPDKIYLTVEKEGNAKLDINQVY</sequence>
<feature type="non-terminal residue" evidence="1">
    <location>
        <position position="53"/>
    </location>
</feature>
<dbReference type="EMBL" id="JASPKZ010001578">
    <property type="protein sequence ID" value="KAJ9597905.1"/>
    <property type="molecule type" value="Genomic_DNA"/>
</dbReference>
<protein>
    <submittedName>
        <fullName evidence="1">Uncharacterized protein</fullName>
    </submittedName>
</protein>
<keyword evidence="2" id="KW-1185">Reference proteome</keyword>
<reference evidence="1" key="1">
    <citation type="journal article" date="2023" name="IScience">
        <title>Live-bearing cockroach genome reveals convergent evolutionary mechanisms linked to viviparity in insects and beyond.</title>
        <authorList>
            <person name="Fouks B."/>
            <person name="Harrison M.C."/>
            <person name="Mikhailova A.A."/>
            <person name="Marchal E."/>
            <person name="English S."/>
            <person name="Carruthers M."/>
            <person name="Jennings E.C."/>
            <person name="Chiamaka E.L."/>
            <person name="Frigard R.A."/>
            <person name="Pippel M."/>
            <person name="Attardo G.M."/>
            <person name="Benoit J.B."/>
            <person name="Bornberg-Bauer E."/>
            <person name="Tobe S.S."/>
        </authorList>
    </citation>
    <scope>NUCLEOTIDE SEQUENCE</scope>
    <source>
        <strain evidence="1">Stay&amp;Tobe</strain>
    </source>
</reference>
<comment type="caution">
    <text evidence="1">The sequence shown here is derived from an EMBL/GenBank/DDBJ whole genome shotgun (WGS) entry which is preliminary data.</text>
</comment>
<dbReference type="Proteomes" id="UP001233999">
    <property type="component" value="Unassembled WGS sequence"/>
</dbReference>
<gene>
    <name evidence="1" type="ORF">L9F63_011241</name>
</gene>
<evidence type="ECO:0000313" key="2">
    <source>
        <dbReference type="Proteomes" id="UP001233999"/>
    </source>
</evidence>
<proteinExistence type="predicted"/>